<dbReference type="PROSITE" id="PS00554">
    <property type="entry name" value="TEA_1"/>
    <property type="match status" value="1"/>
</dbReference>
<feature type="DNA-binding region" description="TEA" evidence="6">
    <location>
        <begin position="154"/>
        <end position="228"/>
    </location>
</feature>
<proteinExistence type="inferred from homology"/>
<evidence type="ECO:0000313" key="9">
    <source>
        <dbReference type="EMBL" id="KAA8897938.1"/>
    </source>
</evidence>
<dbReference type="GO" id="GO:0000981">
    <property type="term" value="F:DNA-binding transcription factor activity, RNA polymerase II-specific"/>
    <property type="evidence" value="ECO:0007669"/>
    <property type="project" value="TreeGrafter"/>
</dbReference>
<dbReference type="VEuPathDB" id="FungiDB:DIURU_004791"/>
<evidence type="ECO:0000256" key="6">
    <source>
        <dbReference type="PROSITE-ProRule" id="PRU00505"/>
    </source>
</evidence>
<feature type="region of interest" description="Disordered" evidence="7">
    <location>
        <begin position="560"/>
        <end position="592"/>
    </location>
</feature>
<evidence type="ECO:0000256" key="5">
    <source>
        <dbReference type="ARBA" id="ARBA00023242"/>
    </source>
</evidence>
<dbReference type="GO" id="GO:0005634">
    <property type="term" value="C:nucleus"/>
    <property type="evidence" value="ECO:0007669"/>
    <property type="project" value="UniProtKB-SubCell"/>
</dbReference>
<feature type="compositionally biased region" description="Low complexity" evidence="7">
    <location>
        <begin position="570"/>
        <end position="582"/>
    </location>
</feature>
<accession>A0A642UF83</accession>
<dbReference type="InterPro" id="IPR038096">
    <property type="entry name" value="TEA/ATTS_sf"/>
</dbReference>
<keyword evidence="4" id="KW-0804">Transcription</keyword>
<feature type="domain" description="TEA" evidence="8">
    <location>
        <begin position="154"/>
        <end position="228"/>
    </location>
</feature>
<keyword evidence="3" id="KW-0805">Transcription regulation</keyword>
<comment type="caution">
    <text evidence="9">The sequence shown here is derived from an EMBL/GenBank/DDBJ whole genome shotgun (WGS) entry which is preliminary data.</text>
</comment>
<evidence type="ECO:0000256" key="7">
    <source>
        <dbReference type="SAM" id="MobiDB-lite"/>
    </source>
</evidence>
<keyword evidence="10" id="KW-1185">Reference proteome</keyword>
<evidence type="ECO:0000256" key="3">
    <source>
        <dbReference type="ARBA" id="ARBA00023015"/>
    </source>
</evidence>
<reference evidence="9 10" key="1">
    <citation type="submission" date="2019-07" db="EMBL/GenBank/DDBJ databases">
        <title>Genome assembly of two rare yeast pathogens: Diutina rugosa and Trichomonascus ciferrii.</title>
        <authorList>
            <person name="Mixao V."/>
            <person name="Saus E."/>
            <person name="Hansen A."/>
            <person name="Lass-Flor C."/>
            <person name="Gabaldon T."/>
        </authorList>
    </citation>
    <scope>NUCLEOTIDE SEQUENCE [LARGE SCALE GENOMIC DNA]</scope>
    <source>
        <strain evidence="9 10">CBS 613</strain>
    </source>
</reference>
<dbReference type="AlphaFoldDB" id="A0A642UF83"/>
<evidence type="ECO:0000313" key="10">
    <source>
        <dbReference type="Proteomes" id="UP000449547"/>
    </source>
</evidence>
<evidence type="ECO:0000256" key="2">
    <source>
        <dbReference type="ARBA" id="ARBA00008421"/>
    </source>
</evidence>
<evidence type="ECO:0000259" key="8">
    <source>
        <dbReference type="PROSITE" id="PS51088"/>
    </source>
</evidence>
<dbReference type="GeneID" id="54783442"/>
<dbReference type="PROSITE" id="PS51088">
    <property type="entry name" value="TEA_2"/>
    <property type="match status" value="1"/>
</dbReference>
<dbReference type="GO" id="GO:0000978">
    <property type="term" value="F:RNA polymerase II cis-regulatory region sequence-specific DNA binding"/>
    <property type="evidence" value="ECO:0007669"/>
    <property type="project" value="TreeGrafter"/>
</dbReference>
<dbReference type="SMART" id="SM00426">
    <property type="entry name" value="TEA"/>
    <property type="match status" value="1"/>
</dbReference>
<sequence>MMAHTPNATPLRDSYNPHLGPQSKKLPMIVDIAIDPNGKQMYQVHESSKLVRKEMPRSTHFVPQAMEFGGDLGAPFGADDEKTPVRPAFCTMSPSSVPQKRTFEDDVYANPQAPMFTYQFDAPGSYSQLAPAAPMVSDYATSVPPDYSVATVPRSQDNDIWSPDVEAAFEEVLHLIPKNGLNKIKISGRSCGRNELISDYILSKTGKFRTRKQVSSHIQVIKNLGQKKDIIKLINEGPSFDTEEESQENFKRFEEIFSKINLSKSLGFADDNAAGAKRKAAPATLSQSSAKRQRKASAGSRFNKVSMHNFSMSIGDAYGLNSVCLTASEPVHPLQEVPSLKLGDNVNVQARFPGLADFQGSNIHVLHNMVKVMFPSQLPYNYDIEQGFKSSFTLHDKLTPVTPVQSPTRSSPPASDGYSLFTAVYSYGNEVIKFNEEGIHLNEETPFLTKFWKFFVGKFMGKDEVKVQLAWKGMTIKQIVYEKDPYVEVHEVHNVPKSKIKMVLLWEFATVADPKDAVTTTNKLILPPRDVTVMATPAQAPQMNVQRKFQTLQQQHFAMPSMVAPPPQPQAMYSSPQYSSPQYAPPPPPPSLHHSANVDLMMMPVPVDQNEFGGLLYPEGFQEY</sequence>
<dbReference type="Gene3D" id="6.10.20.40">
    <property type="entry name" value="TEA/ATTS domain"/>
    <property type="match status" value="1"/>
</dbReference>
<comment type="similarity">
    <text evidence="2">Belongs to the TEC1 family.</text>
</comment>
<dbReference type="InterPro" id="IPR050937">
    <property type="entry name" value="TEC1_TEAD_TF"/>
</dbReference>
<dbReference type="OrthoDB" id="10006572at2759"/>
<dbReference type="Proteomes" id="UP000449547">
    <property type="component" value="Unassembled WGS sequence"/>
</dbReference>
<feature type="region of interest" description="Disordered" evidence="7">
    <location>
        <begin position="279"/>
        <end position="299"/>
    </location>
</feature>
<dbReference type="RefSeq" id="XP_034010195.1">
    <property type="nucleotide sequence ID" value="XM_034157703.1"/>
</dbReference>
<dbReference type="Pfam" id="PF01285">
    <property type="entry name" value="TEA"/>
    <property type="match status" value="1"/>
</dbReference>
<dbReference type="InterPro" id="IPR000818">
    <property type="entry name" value="TEA/ATTS_dom"/>
</dbReference>
<protein>
    <recommendedName>
        <fullName evidence="8">TEA domain-containing protein</fullName>
    </recommendedName>
</protein>
<name>A0A642UF83_DIURU</name>
<dbReference type="EMBL" id="SWFT01000149">
    <property type="protein sequence ID" value="KAA8897938.1"/>
    <property type="molecule type" value="Genomic_DNA"/>
</dbReference>
<keyword evidence="5" id="KW-0539">Nucleus</keyword>
<evidence type="ECO:0000256" key="4">
    <source>
        <dbReference type="ARBA" id="ARBA00023163"/>
    </source>
</evidence>
<dbReference type="OMA" id="VHESSKM"/>
<evidence type="ECO:0000256" key="1">
    <source>
        <dbReference type="ARBA" id="ARBA00004123"/>
    </source>
</evidence>
<comment type="subcellular location">
    <subcellularLocation>
        <location evidence="1">Nucleus</location>
    </subcellularLocation>
</comment>
<dbReference type="PANTHER" id="PTHR11834">
    <property type="entry name" value="TRANSCRIPTIONAL ENHANCER FACTOR TEF RELATED"/>
    <property type="match status" value="1"/>
</dbReference>
<gene>
    <name evidence="9" type="ORF">DIURU_004791</name>
</gene>
<dbReference type="PANTHER" id="PTHR11834:SF0">
    <property type="entry name" value="PROTEIN SCALLOPED"/>
    <property type="match status" value="1"/>
</dbReference>
<dbReference type="GO" id="GO:0005667">
    <property type="term" value="C:transcription regulator complex"/>
    <property type="evidence" value="ECO:0007669"/>
    <property type="project" value="TreeGrafter"/>
</dbReference>
<organism evidence="9 10">
    <name type="scientific">Diutina rugosa</name>
    <name type="common">Yeast</name>
    <name type="synonym">Candida rugosa</name>
    <dbReference type="NCBI Taxonomy" id="5481"/>
    <lineage>
        <taxon>Eukaryota</taxon>
        <taxon>Fungi</taxon>
        <taxon>Dikarya</taxon>
        <taxon>Ascomycota</taxon>
        <taxon>Saccharomycotina</taxon>
        <taxon>Pichiomycetes</taxon>
        <taxon>Debaryomycetaceae</taxon>
        <taxon>Diutina</taxon>
    </lineage>
</organism>
<feature type="region of interest" description="Disordered" evidence="7">
    <location>
        <begin position="1"/>
        <end position="22"/>
    </location>
</feature>
<dbReference type="PRINTS" id="PR00065">
    <property type="entry name" value="TEADOMAIN"/>
</dbReference>